<organism evidence="2 3">
    <name type="scientific">Chloropicon roscoffensis</name>
    <dbReference type="NCBI Taxonomy" id="1461544"/>
    <lineage>
        <taxon>Eukaryota</taxon>
        <taxon>Viridiplantae</taxon>
        <taxon>Chlorophyta</taxon>
        <taxon>Chloropicophyceae</taxon>
        <taxon>Chloropicales</taxon>
        <taxon>Chloropicaceae</taxon>
        <taxon>Chloropicon</taxon>
    </lineage>
</organism>
<feature type="compositionally biased region" description="Basic and acidic residues" evidence="1">
    <location>
        <begin position="40"/>
        <end position="61"/>
    </location>
</feature>
<proteinExistence type="predicted"/>
<evidence type="ECO:0000313" key="2">
    <source>
        <dbReference type="EMBL" id="WZN62683.1"/>
    </source>
</evidence>
<evidence type="ECO:0000256" key="1">
    <source>
        <dbReference type="SAM" id="MobiDB-lite"/>
    </source>
</evidence>
<feature type="compositionally biased region" description="Polar residues" evidence="1">
    <location>
        <begin position="281"/>
        <end position="290"/>
    </location>
</feature>
<dbReference type="AlphaFoldDB" id="A0AAX4P9X4"/>
<keyword evidence="3" id="KW-1185">Reference proteome</keyword>
<dbReference type="EMBL" id="CP151506">
    <property type="protein sequence ID" value="WZN62683.1"/>
    <property type="molecule type" value="Genomic_DNA"/>
</dbReference>
<name>A0AAX4P9X4_9CHLO</name>
<accession>A0AAX4P9X4</accession>
<feature type="region of interest" description="Disordered" evidence="1">
    <location>
        <begin position="27"/>
        <end position="61"/>
    </location>
</feature>
<protein>
    <submittedName>
        <fullName evidence="2">KH_dom_type_1 domain-containing protein</fullName>
    </submittedName>
</protein>
<feature type="compositionally biased region" description="Low complexity" evidence="1">
    <location>
        <begin position="27"/>
        <end position="37"/>
    </location>
</feature>
<feature type="region of interest" description="Disordered" evidence="1">
    <location>
        <begin position="257"/>
        <end position="313"/>
    </location>
</feature>
<reference evidence="2 3" key="1">
    <citation type="submission" date="2024-03" db="EMBL/GenBank/DDBJ databases">
        <title>Complete genome sequence of the green alga Chloropicon roscoffensis RCC1871.</title>
        <authorList>
            <person name="Lemieux C."/>
            <person name="Pombert J.-F."/>
            <person name="Otis C."/>
            <person name="Turmel M."/>
        </authorList>
    </citation>
    <scope>NUCLEOTIDE SEQUENCE [LARGE SCALE GENOMIC DNA]</scope>
    <source>
        <strain evidence="2 3">RCC1871</strain>
    </source>
</reference>
<gene>
    <name evidence="2" type="ORF">HKI87_06g42250</name>
</gene>
<sequence length="313" mass="34828">MKSGFNDSLTPASLSSRARAQFMRMSAVSSSSSSSWSEDAAGRRSGADGRDEREEEQRILSAERGEGRIRIRMTPAAAEFVLGPNVASVTQIEHLSKVEAVYSFVDGDGSQPPRPIRVFEIVGSCRDSLQRALDMFCHAVQLYKDLTEGMHEHSMVTRLHVLDGVLYRYEPPLKSRVPSAAKVRREQCEVDLIERRPRPEDFNARLRDVRQKMLIRDQNLMWQRLPWTDERPAQHHPNVTAAKVWEARAVVGYPEITNHDSSAVQNDAGREGPGPSVEPVQRQSAEASPQSHRETLQAGEESPGDSGSGEGDS</sequence>
<dbReference type="Proteomes" id="UP001472866">
    <property type="component" value="Chromosome 06"/>
</dbReference>
<evidence type="ECO:0000313" key="3">
    <source>
        <dbReference type="Proteomes" id="UP001472866"/>
    </source>
</evidence>